<evidence type="ECO:0000313" key="3">
    <source>
        <dbReference type="Proteomes" id="UP000294739"/>
    </source>
</evidence>
<name>A0A4V6PFF2_9ACTN</name>
<dbReference type="EMBL" id="SMKZ01000037">
    <property type="protein sequence ID" value="TDE02208.1"/>
    <property type="molecule type" value="Genomic_DNA"/>
</dbReference>
<feature type="region of interest" description="Disordered" evidence="1">
    <location>
        <begin position="184"/>
        <end position="217"/>
    </location>
</feature>
<dbReference type="AlphaFoldDB" id="A0A4V6PFF2"/>
<sequence>MAHVTDIHPCRWRMTPMHQRPFPAGQGRGQGVGMTQIQSLTTLAPGCATIVLRGPAEPVRGVVHWPRLPLPPAGPRPVAVVVSPSTGDRLVPPERLARPLVADAQLMVLALTVPEPRAAADVEAVWTALLWVADHAREIDGDPDRLLLIGQAGAADVARTLAGRAHEAGWPPLWRLVLLPSTPESRDLPPSGPGPPALAELTTPAEPVQPYERRHLS</sequence>
<dbReference type="InterPro" id="IPR029058">
    <property type="entry name" value="AB_hydrolase_fold"/>
</dbReference>
<protein>
    <submittedName>
        <fullName evidence="2">Uncharacterized protein</fullName>
    </submittedName>
</protein>
<reference evidence="2 3" key="1">
    <citation type="submission" date="2019-03" db="EMBL/GenBank/DDBJ databases">
        <title>Draft genome sequences of novel Actinobacteria.</title>
        <authorList>
            <person name="Sahin N."/>
            <person name="Ay H."/>
            <person name="Saygin H."/>
        </authorList>
    </citation>
    <scope>NUCLEOTIDE SEQUENCE [LARGE SCALE GENOMIC DNA]</scope>
    <source>
        <strain evidence="2 3">5K138</strain>
    </source>
</reference>
<gene>
    <name evidence="2" type="ORF">E1269_22050</name>
</gene>
<evidence type="ECO:0000256" key="1">
    <source>
        <dbReference type="SAM" id="MobiDB-lite"/>
    </source>
</evidence>
<dbReference type="Gene3D" id="3.40.50.1820">
    <property type="entry name" value="alpha/beta hydrolase"/>
    <property type="match status" value="1"/>
</dbReference>
<dbReference type="OrthoDB" id="3181909at2"/>
<keyword evidence="3" id="KW-1185">Reference proteome</keyword>
<dbReference type="InParanoid" id="A0A4V6PFF2"/>
<dbReference type="Proteomes" id="UP000294739">
    <property type="component" value="Unassembled WGS sequence"/>
</dbReference>
<comment type="caution">
    <text evidence="2">The sequence shown here is derived from an EMBL/GenBank/DDBJ whole genome shotgun (WGS) entry which is preliminary data.</text>
</comment>
<accession>A0A4V6PFF2</accession>
<dbReference type="SUPFAM" id="SSF53474">
    <property type="entry name" value="alpha/beta-Hydrolases"/>
    <property type="match status" value="1"/>
</dbReference>
<proteinExistence type="predicted"/>
<organism evidence="2 3">
    <name type="scientific">Jiangella asiatica</name>
    <dbReference type="NCBI Taxonomy" id="2530372"/>
    <lineage>
        <taxon>Bacteria</taxon>
        <taxon>Bacillati</taxon>
        <taxon>Actinomycetota</taxon>
        <taxon>Actinomycetes</taxon>
        <taxon>Jiangellales</taxon>
        <taxon>Jiangellaceae</taxon>
        <taxon>Jiangella</taxon>
    </lineage>
</organism>
<evidence type="ECO:0000313" key="2">
    <source>
        <dbReference type="EMBL" id="TDE02208.1"/>
    </source>
</evidence>